<accession>N4VJT2</accession>
<dbReference type="EMBL" id="AMCV02000027">
    <property type="protein sequence ID" value="TDZ17823.1"/>
    <property type="molecule type" value="Genomic_DNA"/>
</dbReference>
<reference evidence="2" key="2">
    <citation type="journal article" date="2019" name="Mol. Plant Microbe Interact.">
        <title>Genome sequence resources for four phytopathogenic fungi from the Colletotrichum orbiculare species complex.</title>
        <authorList>
            <person name="Gan P."/>
            <person name="Tsushima A."/>
            <person name="Narusaka M."/>
            <person name="Narusaka Y."/>
            <person name="Takano Y."/>
            <person name="Kubo Y."/>
            <person name="Shirasu K."/>
        </authorList>
    </citation>
    <scope>GENOME REANNOTATION</scope>
    <source>
        <strain evidence="2">104-T / ATCC 96160 / CBS 514.97 / LARS 414 / MAFF 240422</strain>
    </source>
</reference>
<dbReference type="AlphaFoldDB" id="N4VJT2"/>
<sequence>MSVVLLLVLSSVMSVVSSQELASVPATSPAASTSACYARCYGNFLASTSTSCKTDCVCAGSKLLADVECCMTTCTADEIVLMTESVKEACVDGPALVFDSACARGPPAAPATSEATQVVSLQQDGDDASATAGGGRGAGGIGGGIGTDGNQGGGSHAVGLGVGLGVGIPAAALVLAGCFFLWRRGKRKAAAAAARGDAEDGLSRHELGDTQSIRGDHKELSAEEITRKVSELPDGTAVYASQISESSGGDGRRV</sequence>
<comment type="caution">
    <text evidence="1">The sequence shown here is derived from an EMBL/GenBank/DDBJ whole genome shotgun (WGS) entry which is preliminary data.</text>
</comment>
<dbReference type="Proteomes" id="UP000014480">
    <property type="component" value="Unassembled WGS sequence"/>
</dbReference>
<dbReference type="OrthoDB" id="4851061at2759"/>
<proteinExistence type="predicted"/>
<protein>
    <recommendedName>
        <fullName evidence="3">Extracellular membrane protein CFEM domain-containing protein</fullName>
    </recommendedName>
</protein>
<gene>
    <name evidence="1" type="ORF">Cob_v009304</name>
</gene>
<name>N4VJT2_COLOR</name>
<evidence type="ECO:0008006" key="3">
    <source>
        <dbReference type="Google" id="ProtNLM"/>
    </source>
</evidence>
<organism evidence="1 2">
    <name type="scientific">Colletotrichum orbiculare (strain 104-T / ATCC 96160 / CBS 514.97 / LARS 414 / MAFF 240422)</name>
    <name type="common">Cucumber anthracnose fungus</name>
    <name type="synonym">Colletotrichum lagenarium</name>
    <dbReference type="NCBI Taxonomy" id="1213857"/>
    <lineage>
        <taxon>Eukaryota</taxon>
        <taxon>Fungi</taxon>
        <taxon>Dikarya</taxon>
        <taxon>Ascomycota</taxon>
        <taxon>Pezizomycotina</taxon>
        <taxon>Sordariomycetes</taxon>
        <taxon>Hypocreomycetidae</taxon>
        <taxon>Glomerellales</taxon>
        <taxon>Glomerellaceae</taxon>
        <taxon>Colletotrichum</taxon>
        <taxon>Colletotrichum orbiculare species complex</taxon>
    </lineage>
</organism>
<keyword evidence="2" id="KW-1185">Reference proteome</keyword>
<reference evidence="2" key="1">
    <citation type="journal article" date="2013" name="New Phytol.">
        <title>Comparative genomic and transcriptomic analyses reveal the hemibiotrophic stage shift of Colletotrichum fungi.</title>
        <authorList>
            <person name="Gan P."/>
            <person name="Ikeda K."/>
            <person name="Irieda H."/>
            <person name="Narusaka M."/>
            <person name="O'Connell R.J."/>
            <person name="Narusaka Y."/>
            <person name="Takano Y."/>
            <person name="Kubo Y."/>
            <person name="Shirasu K."/>
        </authorList>
    </citation>
    <scope>NUCLEOTIDE SEQUENCE [LARGE SCALE GENOMIC DNA]</scope>
    <source>
        <strain evidence="2">104-T / ATCC 96160 / CBS 514.97 / LARS 414 / MAFF 240422</strain>
    </source>
</reference>
<dbReference type="HOGENOM" id="CLU_1094204_0_0_1"/>
<evidence type="ECO:0000313" key="2">
    <source>
        <dbReference type="Proteomes" id="UP000014480"/>
    </source>
</evidence>
<evidence type="ECO:0000313" key="1">
    <source>
        <dbReference type="EMBL" id="TDZ17823.1"/>
    </source>
</evidence>